<dbReference type="PANTHER" id="PTHR47861">
    <property type="entry name" value="FKBP-TYPE PEPTIDYL-PROLYL CIS-TRANS ISOMERASE SLYD"/>
    <property type="match status" value="1"/>
</dbReference>
<gene>
    <name evidence="7" type="ORF">SDC9_03676</name>
</gene>
<dbReference type="SUPFAM" id="SSF54534">
    <property type="entry name" value="FKBP-like"/>
    <property type="match status" value="1"/>
</dbReference>
<dbReference type="Gene3D" id="3.10.50.40">
    <property type="match status" value="1"/>
</dbReference>
<dbReference type="InterPro" id="IPR054016">
    <property type="entry name" value="FKBP26_IF"/>
</dbReference>
<dbReference type="Pfam" id="PF22199">
    <property type="entry name" value="FKBP26_IF"/>
    <property type="match status" value="1"/>
</dbReference>
<evidence type="ECO:0000313" key="7">
    <source>
        <dbReference type="EMBL" id="MPL58145.1"/>
    </source>
</evidence>
<comment type="catalytic activity">
    <reaction evidence="1">
        <text>[protein]-peptidylproline (omega=180) = [protein]-peptidylproline (omega=0)</text>
        <dbReference type="Rhea" id="RHEA:16237"/>
        <dbReference type="Rhea" id="RHEA-COMP:10747"/>
        <dbReference type="Rhea" id="RHEA-COMP:10748"/>
        <dbReference type="ChEBI" id="CHEBI:83833"/>
        <dbReference type="ChEBI" id="CHEBI:83834"/>
        <dbReference type="EC" id="5.2.1.8"/>
    </reaction>
</comment>
<dbReference type="Gene3D" id="3.30.70.2210">
    <property type="match status" value="1"/>
</dbReference>
<protein>
    <recommendedName>
        <fullName evidence="3">peptidylprolyl isomerase</fullName>
        <ecNumber evidence="3">5.2.1.8</ecNumber>
    </recommendedName>
</protein>
<dbReference type="PROSITE" id="PS50059">
    <property type="entry name" value="FKBP_PPIASE"/>
    <property type="match status" value="1"/>
</dbReference>
<dbReference type="Pfam" id="PF18046">
    <property type="entry name" value="FKBP26_C"/>
    <property type="match status" value="1"/>
</dbReference>
<dbReference type="InterPro" id="IPR040825">
    <property type="entry name" value="FKBP26_C"/>
</dbReference>
<organism evidence="7">
    <name type="scientific">bioreactor metagenome</name>
    <dbReference type="NCBI Taxonomy" id="1076179"/>
    <lineage>
        <taxon>unclassified sequences</taxon>
        <taxon>metagenomes</taxon>
        <taxon>ecological metagenomes</taxon>
    </lineage>
</organism>
<evidence type="ECO:0000256" key="4">
    <source>
        <dbReference type="ARBA" id="ARBA00023110"/>
    </source>
</evidence>
<dbReference type="EMBL" id="VSSQ01000006">
    <property type="protein sequence ID" value="MPL58145.1"/>
    <property type="molecule type" value="Genomic_DNA"/>
</dbReference>
<evidence type="ECO:0000256" key="5">
    <source>
        <dbReference type="ARBA" id="ARBA00023235"/>
    </source>
</evidence>
<keyword evidence="5" id="KW-0413">Isomerase</keyword>
<proteinExistence type="inferred from homology"/>
<dbReference type="GO" id="GO:0003755">
    <property type="term" value="F:peptidyl-prolyl cis-trans isomerase activity"/>
    <property type="evidence" value="ECO:0007669"/>
    <property type="project" value="UniProtKB-KW"/>
</dbReference>
<reference evidence="7" key="1">
    <citation type="submission" date="2019-08" db="EMBL/GenBank/DDBJ databases">
        <authorList>
            <person name="Kucharzyk K."/>
            <person name="Murdoch R.W."/>
            <person name="Higgins S."/>
            <person name="Loffler F."/>
        </authorList>
    </citation>
    <scope>NUCLEOTIDE SEQUENCE</scope>
</reference>
<comment type="caution">
    <text evidence="7">The sequence shown here is derived from an EMBL/GenBank/DDBJ whole genome shotgun (WGS) entry which is preliminary data.</text>
</comment>
<dbReference type="EC" id="5.2.1.8" evidence="3"/>
<name>A0A644SU37_9ZZZZ</name>
<keyword evidence="4" id="KW-0697">Rotamase</keyword>
<feature type="domain" description="PPIase FKBP-type" evidence="6">
    <location>
        <begin position="6"/>
        <end position="95"/>
    </location>
</feature>
<dbReference type="InterPro" id="IPR001179">
    <property type="entry name" value="PPIase_FKBP_dom"/>
</dbReference>
<dbReference type="Gene3D" id="2.40.10.330">
    <property type="match status" value="1"/>
</dbReference>
<evidence type="ECO:0000256" key="1">
    <source>
        <dbReference type="ARBA" id="ARBA00000971"/>
    </source>
</evidence>
<dbReference type="InterPro" id="IPR048261">
    <property type="entry name" value="SlpA/SlyD-like_ins_sf"/>
</dbReference>
<evidence type="ECO:0000256" key="2">
    <source>
        <dbReference type="ARBA" id="ARBA00006577"/>
    </source>
</evidence>
<evidence type="ECO:0000259" key="6">
    <source>
        <dbReference type="PROSITE" id="PS50059"/>
    </source>
</evidence>
<sequence length="252" mass="28563">MAIKNGDFIKLEFTGKIKETGDVFDTTNEEIAKESGILVENKEYGPIPIVVGGNHLLKAIDEAVIGLDVGESKEIEVSPKDGFGERDSNLIQLIPMKEFKKQGMTPHVGMELTSEGHKGRVLTVSGGRVKVDFNHDLAGKNLEYSIVISDIIEDDEEKIKSMIQLHYSYPNMDLDKTEIKIDGDKVSIKLDEITRFDQKSYMDVTFARFRISKDIWDNMDFEKVEFVDEFEKKVEEAEDNSSDENNESEENN</sequence>
<dbReference type="Pfam" id="PF00254">
    <property type="entry name" value="FKBP_C"/>
    <property type="match status" value="1"/>
</dbReference>
<dbReference type="PANTHER" id="PTHR47861:SF2">
    <property type="entry name" value="LONG-TYPE PEPTIDYL-PROLYL CIS-TRANS ISOMERASE"/>
    <property type="match status" value="1"/>
</dbReference>
<dbReference type="AlphaFoldDB" id="A0A644SU37"/>
<comment type="similarity">
    <text evidence="2">Belongs to the FKBP-type PPIase family.</text>
</comment>
<accession>A0A644SU37</accession>
<dbReference type="InterPro" id="IPR046357">
    <property type="entry name" value="PPIase_dom_sf"/>
</dbReference>
<evidence type="ECO:0000256" key="3">
    <source>
        <dbReference type="ARBA" id="ARBA00013194"/>
    </source>
</evidence>